<accession>A0A7X2T2V0</accession>
<keyword evidence="1" id="KW-0812">Transmembrane</keyword>
<dbReference type="AlphaFoldDB" id="A0A7X2T2V0"/>
<dbReference type="SUPFAM" id="SSF51445">
    <property type="entry name" value="(Trans)glycosidases"/>
    <property type="match status" value="1"/>
</dbReference>
<dbReference type="Gene3D" id="3.20.20.80">
    <property type="entry name" value="Glycosidases"/>
    <property type="match status" value="1"/>
</dbReference>
<dbReference type="PANTHER" id="PTHR37836">
    <property type="entry name" value="LMO1036 PROTEIN"/>
    <property type="match status" value="1"/>
</dbReference>
<dbReference type="InterPro" id="IPR025277">
    <property type="entry name" value="Apiosidase-like_cat_dom"/>
</dbReference>
<evidence type="ECO:0000259" key="2">
    <source>
        <dbReference type="Pfam" id="PF13204"/>
    </source>
</evidence>
<evidence type="ECO:0000313" key="3">
    <source>
        <dbReference type="EMBL" id="MSS00755.1"/>
    </source>
</evidence>
<dbReference type="InterPro" id="IPR017853">
    <property type="entry name" value="GH"/>
</dbReference>
<evidence type="ECO:0000256" key="1">
    <source>
        <dbReference type="SAM" id="Phobius"/>
    </source>
</evidence>
<dbReference type="PANTHER" id="PTHR37836:SF3">
    <property type="entry name" value="ENDOGLUCANASE"/>
    <property type="match status" value="1"/>
</dbReference>
<evidence type="ECO:0000313" key="4">
    <source>
        <dbReference type="Proteomes" id="UP000470082"/>
    </source>
</evidence>
<keyword evidence="1" id="KW-1133">Transmembrane helix</keyword>
<dbReference type="Proteomes" id="UP000470082">
    <property type="component" value="Unassembled WGS sequence"/>
</dbReference>
<protein>
    <submittedName>
        <fullName evidence="3">DUF4038 domain-containing protein</fullName>
    </submittedName>
</protein>
<feature type="domain" description="Apiosidase-like catalytic" evidence="2">
    <location>
        <begin position="6"/>
        <end position="329"/>
    </location>
</feature>
<dbReference type="EMBL" id="VUMM01000002">
    <property type="protein sequence ID" value="MSS00755.1"/>
    <property type="molecule type" value="Genomic_DNA"/>
</dbReference>
<sequence length="415" mass="48236">MLRIAQNHKTLEKDGNPFFYLADTCWSAFTNISEEEWEYYLYKRKAQGFNTIQINILPQWDASDTDLNYNPFIDNDPYQINMDYFKHAYQMCKTAKEYGFELALVVLWCNYVPHTWASKMMKDDILPFDCLENYVNVVHETFTSLNPIYIISGDTDFPEKETEDYYITVARQLRSMAKNCLFTTHIKGRYSYIPEELLECMDLCFYQSGHNAKDLSMPYSLGEAMQEKYPDKPVINSEPCYEQMGYSGGMYGRWTREDVRRAAYVSILSGACAGITYGAAGIYSWHKVDKGFMTKLGEGFDTPKSYQEAMNFPGAWDYGYLKEVMEAFKVNALTARQDLLLNKTEDIRVAEDEKGTLFVYVQHNTKVRFNCDLSDYTGKAIDLENRFVSQLNINKNGIEMHPFNQDALYILWKGE</sequence>
<dbReference type="Pfam" id="PF13204">
    <property type="entry name" value="Apiosidase"/>
    <property type="match status" value="1"/>
</dbReference>
<name>A0A7X2T2V0_9FIRM</name>
<gene>
    <name evidence="3" type="ORF">FYJ50_01245</name>
</gene>
<keyword evidence="4" id="KW-1185">Reference proteome</keyword>
<organism evidence="3 4">
    <name type="scientific">Floccifex porci</name>
    <dbReference type="NCBI Taxonomy" id="2606629"/>
    <lineage>
        <taxon>Bacteria</taxon>
        <taxon>Bacillati</taxon>
        <taxon>Bacillota</taxon>
        <taxon>Erysipelotrichia</taxon>
        <taxon>Erysipelotrichales</taxon>
        <taxon>Erysipelotrichaceae</taxon>
        <taxon>Floccifex</taxon>
    </lineage>
</organism>
<keyword evidence="1" id="KW-0472">Membrane</keyword>
<proteinExistence type="predicted"/>
<comment type="caution">
    <text evidence="3">The sequence shown here is derived from an EMBL/GenBank/DDBJ whole genome shotgun (WGS) entry which is preliminary data.</text>
</comment>
<dbReference type="RefSeq" id="WP_154459230.1">
    <property type="nucleotide sequence ID" value="NZ_VUMM01000002.1"/>
</dbReference>
<feature type="transmembrane region" description="Helical" evidence="1">
    <location>
        <begin position="262"/>
        <end position="285"/>
    </location>
</feature>
<reference evidence="3 4" key="1">
    <citation type="submission" date="2019-08" db="EMBL/GenBank/DDBJ databases">
        <title>In-depth cultivation of the pig gut microbiome towards novel bacterial diversity and tailored functional studies.</title>
        <authorList>
            <person name="Wylensek D."/>
            <person name="Hitch T.C.A."/>
            <person name="Clavel T."/>
        </authorList>
    </citation>
    <scope>NUCLEOTIDE SEQUENCE [LARGE SCALE GENOMIC DNA]</scope>
    <source>
        <strain evidence="3 4">LKV-178-WT-2G</strain>
    </source>
</reference>